<dbReference type="GO" id="GO:0005524">
    <property type="term" value="F:ATP binding"/>
    <property type="evidence" value="ECO:0007669"/>
    <property type="project" value="UniProtKB-KW"/>
</dbReference>
<dbReference type="Gene3D" id="3.40.50.880">
    <property type="match status" value="1"/>
</dbReference>
<gene>
    <name evidence="9" type="ORF">HMPREF3221_02037</name>
</gene>
<accession>A0A133NJE7</accession>
<keyword evidence="1" id="KW-0436">Ligase</keyword>
<dbReference type="eggNOG" id="COG0047">
    <property type="taxonomic scope" value="Bacteria"/>
</dbReference>
<dbReference type="SUPFAM" id="SSF56042">
    <property type="entry name" value="PurM C-terminal domain-like"/>
    <property type="match status" value="2"/>
</dbReference>
<evidence type="ECO:0000256" key="6">
    <source>
        <dbReference type="ARBA" id="ARBA00022842"/>
    </source>
</evidence>
<dbReference type="PATRIC" id="fig|851.8.peg.2055"/>
<dbReference type="NCBIfam" id="TIGR01857">
    <property type="entry name" value="FGAM-synthase"/>
    <property type="match status" value="1"/>
</dbReference>
<dbReference type="InterPro" id="IPR010141">
    <property type="entry name" value="FGAM_synthase"/>
</dbReference>
<dbReference type="CDD" id="cd02203">
    <property type="entry name" value="PurL_repeat1"/>
    <property type="match status" value="1"/>
</dbReference>
<reference evidence="10" key="1">
    <citation type="submission" date="2016-01" db="EMBL/GenBank/DDBJ databases">
        <authorList>
            <person name="Mitreva M."/>
            <person name="Pepin K.H."/>
            <person name="Mihindukulasuriya K.A."/>
            <person name="Fulton R."/>
            <person name="Fronick C."/>
            <person name="O'Laughlin M."/>
            <person name="Miner T."/>
            <person name="Herter B."/>
            <person name="Rosa B.A."/>
            <person name="Cordes M."/>
            <person name="Tomlinson C."/>
            <person name="Wollam A."/>
            <person name="Palsikar V.B."/>
            <person name="Mardis E.R."/>
            <person name="Wilson R.K."/>
        </authorList>
    </citation>
    <scope>NUCLEOTIDE SEQUENCE [LARGE SCALE GENOMIC DNA]</scope>
    <source>
        <strain evidence="10">MJR7757B</strain>
    </source>
</reference>
<dbReference type="InterPro" id="IPR029062">
    <property type="entry name" value="Class_I_gatase-like"/>
</dbReference>
<evidence type="ECO:0000256" key="4">
    <source>
        <dbReference type="ARBA" id="ARBA00022755"/>
    </source>
</evidence>
<dbReference type="PANTHER" id="PTHR10099:SF1">
    <property type="entry name" value="PHOSPHORIBOSYLFORMYLGLYCINAMIDINE SYNTHASE"/>
    <property type="match status" value="1"/>
</dbReference>
<dbReference type="Proteomes" id="UP000070401">
    <property type="component" value="Unassembled WGS sequence"/>
</dbReference>
<dbReference type="InterPro" id="IPR041609">
    <property type="entry name" value="PurL_linker"/>
</dbReference>
<evidence type="ECO:0000256" key="1">
    <source>
        <dbReference type="ARBA" id="ARBA00022598"/>
    </source>
</evidence>
<dbReference type="GO" id="GO:0005737">
    <property type="term" value="C:cytoplasm"/>
    <property type="evidence" value="ECO:0007669"/>
    <property type="project" value="TreeGrafter"/>
</dbReference>
<feature type="domain" description="Phosphoribosylformylglycinamidine synthase linker" evidence="8">
    <location>
        <begin position="181"/>
        <end position="229"/>
    </location>
</feature>
<keyword evidence="10" id="KW-1185">Reference proteome</keyword>
<dbReference type="Pfam" id="PF13507">
    <property type="entry name" value="GATase_5"/>
    <property type="match status" value="1"/>
</dbReference>
<dbReference type="SMART" id="SM01211">
    <property type="entry name" value="GATase_5"/>
    <property type="match status" value="1"/>
</dbReference>
<keyword evidence="6" id="KW-0460">Magnesium</keyword>
<name>A0A133NJE7_FUSNU</name>
<dbReference type="GO" id="GO:0004642">
    <property type="term" value="F:phosphoribosylformylglycinamidine synthase activity"/>
    <property type="evidence" value="ECO:0007669"/>
    <property type="project" value="TreeGrafter"/>
</dbReference>
<sequence>MEEKMSDLRFFVEKKKGFDLDAKRLKKQFKEELEVNVKDLRLINCYDIFNLNDNKEDIEKIKQMILSEPVTDTITTELDLKGKKYFAVEFLPGQFDQRADSSLQCIDIVSSTKQNADVLTSKIIILNDEINDEELNKIKKFYINPIEMREKDLSVLKKEEILFNSEVITYNDFTSLNDKDLEKMKVGLGLSISFEDLKFIQEYFKKINRNPTETEIKVLDTYWSDHCRHTTFETKINKVTFPNSEFGKQMEKEFNDYLKLKEEVSKKRDVSLMDMATIVAKYLKKEGKLDNLEISEENNVCSVYVDVEVEDFEGKKAIEKWLLMFKNETHNHPTEIEPFGGASTCLGGAIRDPLSGRAYVYQAIRVTGSGNPLETVEETLKGKLPQKKITTGAASGYSSYGNQIGIATTLVSEIYHDGYKAKRMEVGAVVAAAPVENVVRKSPVPTDSIIIIGGKTGRDGCGGATGSSKEHNDKSLLLCGAEVQKGNAPEERKIQRLFRNPNATKLIKKCNDFGAGGVSVAIGELADGVEVNLDLVPVKYEGLNGTELAISESQERMAVIVSKEDTEKFLKYVDEENLLGTVVGYVTDKNRLTLNWKGKAIVDISRDFLNTNGVKQNIDIEIRDYKNENVFEKFKTSDSSLEKKWLHNIKKLNVASQKGLVEMFDSSVGGGTILAAFGGKYQMSPTDVSIMKFPILDKNTDTASAITWGFNPYISEWSTYHGAIYAVVESLAKLVAAGVDYKTARLSFQEYFEKLGKDSYKWSKPFLALLGAMKAQKDFDVAAIGGKDSMSGTFNDISVPPTLISFAVSPVNVNDVISTEFKKAKNKIYLVENKINQKDFLFNSQELKENFDFVLKNIKDKKIVSAMVIKMGGVAEALSKMSFGNRLGFEINNKDVDLFSLKPASILIEATEEVSYKNAILLGEVTDKFEGKVNGEKIGLEEVETTWLNKLNPIFPYKLEEKIETYDIKNKVGEKKIYNSSITIAKPRVVIAAFPGTNSEYDMYNRFNENGGEAKITLLRNLTKKHLVESVDEMCKDLRNSQIFVLPGGFSAGDEPDGSGKFMAAVLQNPKLMDEIKAFLDRDGLILGVCNGFQALVKSGLLPYGEIGNVHENSPTLTFNKIGRHISQIVKTKIVTNNSPWLSSFEIGETFDIPVSHGEGRFYASDEVLKQLFENGQIATQYVDFDLEATNEFRFNPNGSSFAIEGIISPDGKIFGKMGHSERYSRDTFKNIDGNKNQNLILNGIKYFK</sequence>
<evidence type="ECO:0000259" key="7">
    <source>
        <dbReference type="Pfam" id="PF02769"/>
    </source>
</evidence>
<dbReference type="EMBL" id="LRPY01000216">
    <property type="protein sequence ID" value="KXA16414.1"/>
    <property type="molecule type" value="Genomic_DNA"/>
</dbReference>
<dbReference type="Pfam" id="PF02769">
    <property type="entry name" value="AIRS_C"/>
    <property type="match status" value="1"/>
</dbReference>
<dbReference type="Gene3D" id="3.90.650.10">
    <property type="entry name" value="PurM-like C-terminal domain"/>
    <property type="match status" value="2"/>
</dbReference>
<evidence type="ECO:0000313" key="9">
    <source>
        <dbReference type="EMBL" id="KXA16414.1"/>
    </source>
</evidence>
<dbReference type="InterPro" id="IPR036676">
    <property type="entry name" value="PurM-like_C_sf"/>
</dbReference>
<dbReference type="SUPFAM" id="SSF52317">
    <property type="entry name" value="Class I glutamine amidotransferase-like"/>
    <property type="match status" value="1"/>
</dbReference>
<dbReference type="GO" id="GO:0046872">
    <property type="term" value="F:metal ion binding"/>
    <property type="evidence" value="ECO:0007669"/>
    <property type="project" value="UniProtKB-KW"/>
</dbReference>
<evidence type="ECO:0000256" key="5">
    <source>
        <dbReference type="ARBA" id="ARBA00022840"/>
    </source>
</evidence>
<feature type="domain" description="PurM-like C-terminal" evidence="7">
    <location>
        <begin position="447"/>
        <end position="597"/>
    </location>
</feature>
<dbReference type="FunFam" id="3.40.50.880:FF:000070">
    <property type="entry name" value="Phosphoribosylformylglycinamidine synthase"/>
    <property type="match status" value="1"/>
</dbReference>
<dbReference type="PANTHER" id="PTHR10099">
    <property type="entry name" value="PHOSPHORIBOSYLFORMYLGLYCINAMIDINE SYNTHASE"/>
    <property type="match status" value="1"/>
</dbReference>
<evidence type="ECO:0000313" key="10">
    <source>
        <dbReference type="Proteomes" id="UP000070401"/>
    </source>
</evidence>
<dbReference type="STRING" id="1408287.GCA_000493815_00106"/>
<dbReference type="InterPro" id="IPR010918">
    <property type="entry name" value="PurM-like_C_dom"/>
</dbReference>
<evidence type="ECO:0000256" key="2">
    <source>
        <dbReference type="ARBA" id="ARBA00022723"/>
    </source>
</evidence>
<dbReference type="FunFam" id="3.30.1330.10:FF:000013">
    <property type="entry name" value="Phosphoribosylformylglycinamidine synthase"/>
    <property type="match status" value="1"/>
</dbReference>
<dbReference type="CDD" id="cd02204">
    <property type="entry name" value="PurL_repeat2"/>
    <property type="match status" value="1"/>
</dbReference>
<evidence type="ECO:0000256" key="3">
    <source>
        <dbReference type="ARBA" id="ARBA00022741"/>
    </source>
</evidence>
<dbReference type="eggNOG" id="COG0046">
    <property type="taxonomic scope" value="Bacteria"/>
</dbReference>
<proteinExistence type="predicted"/>
<comment type="caution">
    <text evidence="9">The sequence shown here is derived from an EMBL/GenBank/DDBJ whole genome shotgun (WGS) entry which is preliminary data.</text>
</comment>
<dbReference type="GO" id="GO:0006164">
    <property type="term" value="P:purine nucleotide biosynthetic process"/>
    <property type="evidence" value="ECO:0007669"/>
    <property type="project" value="UniProtKB-KW"/>
</dbReference>
<keyword evidence="5" id="KW-0067">ATP-binding</keyword>
<evidence type="ECO:0000259" key="8">
    <source>
        <dbReference type="Pfam" id="PF18072"/>
    </source>
</evidence>
<dbReference type="CDD" id="cd01740">
    <property type="entry name" value="GATase1_FGAR_AT"/>
    <property type="match status" value="1"/>
</dbReference>
<dbReference type="Gene3D" id="3.30.1330.10">
    <property type="entry name" value="PurM-like, N-terminal domain"/>
    <property type="match status" value="2"/>
</dbReference>
<keyword evidence="2" id="KW-0479">Metal-binding</keyword>
<dbReference type="InterPro" id="IPR036921">
    <property type="entry name" value="PurM-like_N_sf"/>
</dbReference>
<dbReference type="SUPFAM" id="SSF55326">
    <property type="entry name" value="PurM N-terminal domain-like"/>
    <property type="match status" value="2"/>
</dbReference>
<keyword evidence="3" id="KW-0547">Nucleotide-binding</keyword>
<organism evidence="9 10">
    <name type="scientific">Fusobacterium nucleatum</name>
    <dbReference type="NCBI Taxonomy" id="851"/>
    <lineage>
        <taxon>Bacteria</taxon>
        <taxon>Fusobacteriati</taxon>
        <taxon>Fusobacteriota</taxon>
        <taxon>Fusobacteriia</taxon>
        <taxon>Fusobacteriales</taxon>
        <taxon>Fusobacteriaceae</taxon>
        <taxon>Fusobacterium</taxon>
    </lineage>
</organism>
<keyword evidence="4" id="KW-0658">Purine biosynthesis</keyword>
<protein>
    <submittedName>
        <fullName evidence="9">Phosphoribosylformylglycinamidine synthase</fullName>
    </submittedName>
</protein>
<dbReference type="AlphaFoldDB" id="A0A133NJE7"/>
<dbReference type="Pfam" id="PF18072">
    <property type="entry name" value="FGAR-AT_linker"/>
    <property type="match status" value="1"/>
</dbReference>